<evidence type="ECO:0000256" key="2">
    <source>
        <dbReference type="PIRSR" id="PIRSR605493-1"/>
    </source>
</evidence>
<keyword evidence="2" id="KW-0460">Magnesium</keyword>
<organism evidence="3 4">
    <name type="scientific">Aerophobetes bacterium</name>
    <dbReference type="NCBI Taxonomy" id="2030807"/>
    <lineage>
        <taxon>Bacteria</taxon>
        <taxon>Candidatus Aerophobota</taxon>
    </lineage>
</organism>
<reference evidence="3 4" key="1">
    <citation type="submission" date="2018-06" db="EMBL/GenBank/DDBJ databases">
        <title>Extensive metabolic versatility and redundancy in microbially diverse, dynamic hydrothermal sediments.</title>
        <authorList>
            <person name="Dombrowski N."/>
            <person name="Teske A."/>
            <person name="Baker B.J."/>
        </authorList>
    </citation>
    <scope>NUCLEOTIDE SEQUENCE [LARGE SCALE GENOMIC DNA]</scope>
    <source>
        <strain evidence="3">B3_G15</strain>
    </source>
</reference>
<dbReference type="AlphaFoldDB" id="A0A662DAA7"/>
<feature type="binding site" evidence="2">
    <location>
        <position position="126"/>
    </location>
    <ligand>
        <name>Mg(2+)</name>
        <dbReference type="ChEBI" id="CHEBI:18420"/>
    </ligand>
</feature>
<dbReference type="SUPFAM" id="SSF89562">
    <property type="entry name" value="RraA-like"/>
    <property type="match status" value="1"/>
</dbReference>
<dbReference type="InterPro" id="IPR036704">
    <property type="entry name" value="RraA/RraA-like_sf"/>
</dbReference>
<dbReference type="PANTHER" id="PTHR33254">
    <property type="entry name" value="4-HYDROXY-4-METHYL-2-OXOGLUTARATE ALDOLASE 3-RELATED"/>
    <property type="match status" value="1"/>
</dbReference>
<dbReference type="Proteomes" id="UP000280417">
    <property type="component" value="Unassembled WGS sequence"/>
</dbReference>
<dbReference type="InterPro" id="IPR005493">
    <property type="entry name" value="RraA/RraA-like"/>
</dbReference>
<comment type="caution">
    <text evidence="3">The sequence shown here is derived from an EMBL/GenBank/DDBJ whole genome shotgun (WGS) entry which is preliminary data.</text>
</comment>
<gene>
    <name evidence="3" type="ORF">DRJ04_06290</name>
</gene>
<protein>
    <recommendedName>
        <fullName evidence="1">Regulator of ribonuclease activity homolog</fullName>
    </recommendedName>
</protein>
<evidence type="ECO:0000313" key="3">
    <source>
        <dbReference type="EMBL" id="RLE12385.1"/>
    </source>
</evidence>
<dbReference type="GO" id="GO:0046872">
    <property type="term" value="F:metal ion binding"/>
    <property type="evidence" value="ECO:0007669"/>
    <property type="project" value="UniProtKB-KW"/>
</dbReference>
<evidence type="ECO:0000256" key="1">
    <source>
        <dbReference type="ARBA" id="ARBA00029596"/>
    </source>
</evidence>
<accession>A0A662DAA7</accession>
<dbReference type="Pfam" id="PF03737">
    <property type="entry name" value="RraA-like"/>
    <property type="match status" value="1"/>
</dbReference>
<name>A0A662DAA7_UNCAE</name>
<dbReference type="Gene3D" id="3.50.30.40">
    <property type="entry name" value="Ribonuclease E inhibitor RraA/RraA-like"/>
    <property type="match status" value="1"/>
</dbReference>
<dbReference type="CDD" id="cd16841">
    <property type="entry name" value="RraA_family"/>
    <property type="match status" value="1"/>
</dbReference>
<evidence type="ECO:0000313" key="4">
    <source>
        <dbReference type="Proteomes" id="UP000280417"/>
    </source>
</evidence>
<comment type="cofactor">
    <cofactor evidence="2">
        <name>Mg(2+)</name>
        <dbReference type="ChEBI" id="CHEBI:18420"/>
    </cofactor>
</comment>
<dbReference type="PANTHER" id="PTHR33254:SF4">
    <property type="entry name" value="4-HYDROXY-4-METHYL-2-OXOGLUTARATE ALDOLASE 3-RELATED"/>
    <property type="match status" value="1"/>
</dbReference>
<proteinExistence type="predicted"/>
<dbReference type="EMBL" id="QMQA01000169">
    <property type="protein sequence ID" value="RLE12385.1"/>
    <property type="molecule type" value="Genomic_DNA"/>
</dbReference>
<keyword evidence="2" id="KW-0479">Metal-binding</keyword>
<sequence>MTAEFIGKQGFGFVTEIKRPPLEKIKAISAFPVAIVADAIGRRGVMDAGIKPLDSRSKLCGPAITVEVRVGDNLMIHVALKLAEAGDVLVINAHGNLNNALWGAITTKVALQKKLAGVVIDGAVRDALEIQELGLPVFCRGINPCGGGKEGPGIVNFPISCGGISVQPGDIILGNGDGVVVVPQNQVDDAIMFASQRQEIEKKRLDGIEKGILYPEWLEPTLHKKGILSKSEKLP</sequence>
<feature type="binding site" evidence="2">
    <location>
        <position position="125"/>
    </location>
    <ligand>
        <name>substrate</name>
    </ligand>
</feature>